<dbReference type="InterPro" id="IPR050614">
    <property type="entry name" value="Synaptic_Scaffolding_LAP-MAGUK"/>
</dbReference>
<evidence type="ECO:0000259" key="3">
    <source>
        <dbReference type="PROSITE" id="PS50106"/>
    </source>
</evidence>
<dbReference type="GO" id="GO:0043113">
    <property type="term" value="P:receptor clustering"/>
    <property type="evidence" value="ECO:0007669"/>
    <property type="project" value="TreeGrafter"/>
</dbReference>
<dbReference type="PANTHER" id="PTHR23119:SF51">
    <property type="entry name" value="DISKS LARGE 1 TUMOR SUPPRESSOR PROTEIN"/>
    <property type="match status" value="1"/>
</dbReference>
<dbReference type="Pfam" id="PF00595">
    <property type="entry name" value="PDZ"/>
    <property type="match status" value="1"/>
</dbReference>
<dbReference type="GO" id="GO:0097120">
    <property type="term" value="P:receptor localization to synapse"/>
    <property type="evidence" value="ECO:0007669"/>
    <property type="project" value="TreeGrafter"/>
</dbReference>
<keyword evidence="2" id="KW-0472">Membrane</keyword>
<dbReference type="GO" id="GO:0016323">
    <property type="term" value="C:basolateral plasma membrane"/>
    <property type="evidence" value="ECO:0007669"/>
    <property type="project" value="TreeGrafter"/>
</dbReference>
<dbReference type="SMART" id="SM00228">
    <property type="entry name" value="PDZ"/>
    <property type="match status" value="1"/>
</dbReference>
<accession>A0A3B4Z8N5</accession>
<evidence type="ECO:0000313" key="4">
    <source>
        <dbReference type="Ensembl" id="ENSSPAP00000005148.1"/>
    </source>
</evidence>
<dbReference type="SUPFAM" id="SSF50156">
    <property type="entry name" value="PDZ domain-like"/>
    <property type="match status" value="1"/>
</dbReference>
<comment type="subcellular location">
    <subcellularLocation>
        <location evidence="1">Membrane</location>
    </subcellularLocation>
</comment>
<dbReference type="GO" id="GO:0019901">
    <property type="term" value="F:protein kinase binding"/>
    <property type="evidence" value="ECO:0007669"/>
    <property type="project" value="TreeGrafter"/>
</dbReference>
<protein>
    <recommendedName>
        <fullName evidence="3">PDZ domain-containing protein</fullName>
    </recommendedName>
</protein>
<proteinExistence type="predicted"/>
<feature type="domain" description="PDZ" evidence="3">
    <location>
        <begin position="33"/>
        <end position="118"/>
    </location>
</feature>
<dbReference type="InterPro" id="IPR001478">
    <property type="entry name" value="PDZ"/>
</dbReference>
<dbReference type="GO" id="GO:0045197">
    <property type="term" value="P:establishment or maintenance of epithelial cell apical/basal polarity"/>
    <property type="evidence" value="ECO:0007669"/>
    <property type="project" value="TreeGrafter"/>
</dbReference>
<name>A0A3B4Z8N5_9TELE</name>
<reference evidence="4" key="1">
    <citation type="submission" date="2023-09" db="UniProtKB">
        <authorList>
            <consortium name="Ensembl"/>
        </authorList>
    </citation>
    <scope>IDENTIFICATION</scope>
</reference>
<evidence type="ECO:0000256" key="1">
    <source>
        <dbReference type="ARBA" id="ARBA00004370"/>
    </source>
</evidence>
<dbReference type="InterPro" id="IPR036034">
    <property type="entry name" value="PDZ_sf"/>
</dbReference>
<dbReference type="PROSITE" id="PS50106">
    <property type="entry name" value="PDZ"/>
    <property type="match status" value="1"/>
</dbReference>
<dbReference type="Gene3D" id="2.30.42.10">
    <property type="match status" value="1"/>
</dbReference>
<dbReference type="AlphaFoldDB" id="A0A3B4Z8N5"/>
<sequence length="163" mass="17625">MNLCLFVAYVQLPLRPPENVIRRYGSLPGVLHMIELEKGKTGLGLNVSFLPSCLVFPPFLARNDTGVFVSDIVKGGLVDTDGRLMQGDQILSVNGEDVRMSHSQAVTLLKNATGTIQLWWRAATPPMTSGGYKAPVTRTTSCVVVKCVTFSLPPTQSGSFNSI</sequence>
<dbReference type="GeneTree" id="ENSGT00940000155586"/>
<dbReference type="GO" id="GO:0030054">
    <property type="term" value="C:cell junction"/>
    <property type="evidence" value="ECO:0007669"/>
    <property type="project" value="TreeGrafter"/>
</dbReference>
<dbReference type="Ensembl" id="ENSSPAT00000005250.1">
    <property type="protein sequence ID" value="ENSSPAP00000005148.1"/>
    <property type="gene ID" value="ENSSPAG00000003940.1"/>
</dbReference>
<organism evidence="4">
    <name type="scientific">Stegastes partitus</name>
    <name type="common">bicolor damselfish</name>
    <dbReference type="NCBI Taxonomy" id="144197"/>
    <lineage>
        <taxon>Eukaryota</taxon>
        <taxon>Metazoa</taxon>
        <taxon>Chordata</taxon>
        <taxon>Craniata</taxon>
        <taxon>Vertebrata</taxon>
        <taxon>Euteleostomi</taxon>
        <taxon>Actinopterygii</taxon>
        <taxon>Neopterygii</taxon>
        <taxon>Teleostei</taxon>
        <taxon>Neoteleostei</taxon>
        <taxon>Acanthomorphata</taxon>
        <taxon>Ovalentaria</taxon>
        <taxon>Pomacentridae</taxon>
        <taxon>Stegastes</taxon>
    </lineage>
</organism>
<dbReference type="PANTHER" id="PTHR23119">
    <property type="entry name" value="DISCS LARGE"/>
    <property type="match status" value="1"/>
</dbReference>
<dbReference type="GO" id="GO:0098609">
    <property type="term" value="P:cell-cell adhesion"/>
    <property type="evidence" value="ECO:0007669"/>
    <property type="project" value="TreeGrafter"/>
</dbReference>
<evidence type="ECO:0000256" key="2">
    <source>
        <dbReference type="ARBA" id="ARBA00023136"/>
    </source>
</evidence>